<sequence>MEFIEFILASLTSAGVVKSLMLLLLEAEDLMTNEYVKEQMEHYMKYQKDVRDKDKAREFVSWAFNDNFSAQTLNRNISLYQFQLEVVRNNILDFYFKTIDKLSEEKNDINMACDVDSTLSDFVIQLMRIRMVVQPEIRISNGVHPVSKIKYLYVKSYWLSDNGKKVRKFTKLIGKTEDYKLGIKDPQALEDGLNLIQPVMYEHYKELYID</sequence>
<reference evidence="1 2" key="1">
    <citation type="journal article" date="2015" name="Int. J. Syst. Evol. Microbiol.">
        <title>Mariniphaga sediminis sp. nov., isolated from coastal sediment.</title>
        <authorList>
            <person name="Wang F.Q."/>
            <person name="Shen Q.Y."/>
            <person name="Chen G.J."/>
            <person name="Du Z.J."/>
        </authorList>
    </citation>
    <scope>NUCLEOTIDE SEQUENCE [LARGE SCALE GENOMIC DNA]</scope>
    <source>
        <strain evidence="1 2">SY21</strain>
    </source>
</reference>
<keyword evidence="2" id="KW-1185">Reference proteome</keyword>
<gene>
    <name evidence="1" type="ORF">D1164_04495</name>
</gene>
<evidence type="ECO:0000313" key="1">
    <source>
        <dbReference type="EMBL" id="RIH66175.1"/>
    </source>
</evidence>
<dbReference type="EMBL" id="QWET01000003">
    <property type="protein sequence ID" value="RIH66175.1"/>
    <property type="molecule type" value="Genomic_DNA"/>
</dbReference>
<dbReference type="OrthoDB" id="982929at2"/>
<evidence type="ECO:0000313" key="2">
    <source>
        <dbReference type="Proteomes" id="UP000266441"/>
    </source>
</evidence>
<comment type="caution">
    <text evidence="1">The sequence shown here is derived from an EMBL/GenBank/DDBJ whole genome shotgun (WGS) entry which is preliminary data.</text>
</comment>
<name>A0A399D2I1_9BACT</name>
<organism evidence="1 2">
    <name type="scientific">Mariniphaga sediminis</name>
    <dbReference type="NCBI Taxonomy" id="1628158"/>
    <lineage>
        <taxon>Bacteria</taxon>
        <taxon>Pseudomonadati</taxon>
        <taxon>Bacteroidota</taxon>
        <taxon>Bacteroidia</taxon>
        <taxon>Marinilabiliales</taxon>
        <taxon>Prolixibacteraceae</taxon>
        <taxon>Mariniphaga</taxon>
    </lineage>
</organism>
<proteinExistence type="predicted"/>
<accession>A0A399D2I1</accession>
<dbReference type="AlphaFoldDB" id="A0A399D2I1"/>
<dbReference type="RefSeq" id="WP_119348762.1">
    <property type="nucleotide sequence ID" value="NZ_QWET01000003.1"/>
</dbReference>
<dbReference type="Proteomes" id="UP000266441">
    <property type="component" value="Unassembled WGS sequence"/>
</dbReference>
<protein>
    <submittedName>
        <fullName evidence="1">Uncharacterized protein</fullName>
    </submittedName>
</protein>